<protein>
    <submittedName>
        <fullName evidence="5">Acetyltransferase</fullName>
    </submittedName>
</protein>
<reference evidence="5 6" key="1">
    <citation type="submission" date="2017-11" db="EMBL/GenBank/DDBJ databases">
        <title>Taxonomic description and genome sequences of Spirosoma HA7 sp. nov., isolated from pollen microhabitat of Corylus avellana.</title>
        <authorList>
            <person name="Ambika Manirajan B."/>
            <person name="Suarez C."/>
            <person name="Ratering S."/>
            <person name="Geissler-Plaum R."/>
            <person name="Cardinale M."/>
            <person name="Sylvia S."/>
        </authorList>
    </citation>
    <scope>NUCLEOTIDE SEQUENCE [LARGE SCALE GENOMIC DNA]</scope>
    <source>
        <strain evidence="5 6">HA7</strain>
    </source>
</reference>
<dbReference type="EMBL" id="CP025096">
    <property type="protein sequence ID" value="AUD03904.1"/>
    <property type="molecule type" value="Genomic_DNA"/>
</dbReference>
<dbReference type="SUPFAM" id="SSF51161">
    <property type="entry name" value="Trimeric LpxA-like enzymes"/>
    <property type="match status" value="1"/>
</dbReference>
<evidence type="ECO:0000256" key="1">
    <source>
        <dbReference type="ARBA" id="ARBA00007274"/>
    </source>
</evidence>
<dbReference type="PANTHER" id="PTHR23416:SF23">
    <property type="entry name" value="ACETYLTRANSFERASE C18B11.09C-RELATED"/>
    <property type="match status" value="1"/>
</dbReference>
<dbReference type="AlphaFoldDB" id="A0A2K8Z253"/>
<dbReference type="Proteomes" id="UP000232883">
    <property type="component" value="Chromosome"/>
</dbReference>
<dbReference type="KEGG" id="spir:CWM47_20000"/>
<dbReference type="Pfam" id="PF14602">
    <property type="entry name" value="Hexapep_2"/>
    <property type="match status" value="2"/>
</dbReference>
<keyword evidence="3" id="KW-0677">Repeat</keyword>
<organism evidence="5 6">
    <name type="scientific">Spirosoma pollinicola</name>
    <dbReference type="NCBI Taxonomy" id="2057025"/>
    <lineage>
        <taxon>Bacteria</taxon>
        <taxon>Pseudomonadati</taxon>
        <taxon>Bacteroidota</taxon>
        <taxon>Cytophagia</taxon>
        <taxon>Cytophagales</taxon>
        <taxon>Cytophagaceae</taxon>
        <taxon>Spirosoma</taxon>
    </lineage>
</organism>
<keyword evidence="4" id="KW-0012">Acyltransferase</keyword>
<accession>A0A2K8Z253</accession>
<dbReference type="Gene3D" id="2.160.10.10">
    <property type="entry name" value="Hexapeptide repeat proteins"/>
    <property type="match status" value="2"/>
</dbReference>
<evidence type="ECO:0000313" key="5">
    <source>
        <dbReference type="EMBL" id="AUD03904.1"/>
    </source>
</evidence>
<evidence type="ECO:0000256" key="3">
    <source>
        <dbReference type="ARBA" id="ARBA00022737"/>
    </source>
</evidence>
<dbReference type="InterPro" id="IPR011004">
    <property type="entry name" value="Trimer_LpxA-like_sf"/>
</dbReference>
<evidence type="ECO:0000256" key="2">
    <source>
        <dbReference type="ARBA" id="ARBA00022679"/>
    </source>
</evidence>
<keyword evidence="2 5" id="KW-0808">Transferase</keyword>
<evidence type="ECO:0000313" key="6">
    <source>
        <dbReference type="Proteomes" id="UP000232883"/>
    </source>
</evidence>
<dbReference type="InterPro" id="IPR001451">
    <property type="entry name" value="Hexapep"/>
</dbReference>
<dbReference type="OrthoDB" id="9814490at2"/>
<proteinExistence type="inferred from homology"/>
<dbReference type="GO" id="GO:0008374">
    <property type="term" value="F:O-acyltransferase activity"/>
    <property type="evidence" value="ECO:0007669"/>
    <property type="project" value="TreeGrafter"/>
</dbReference>
<evidence type="ECO:0000256" key="4">
    <source>
        <dbReference type="ARBA" id="ARBA00023315"/>
    </source>
</evidence>
<keyword evidence="6" id="KW-1185">Reference proteome</keyword>
<dbReference type="PROSITE" id="PS00101">
    <property type="entry name" value="HEXAPEP_TRANSFERASES"/>
    <property type="match status" value="1"/>
</dbReference>
<sequence>MTLKTYLDKRPGLKRFIHFLLIPRYQARPRLWVSWFVNPFVHKRHRTSIVRSSVRLDVLPFNPFTLGEHSIIDDFSVVNNGVGAVLIGDNTQVGIGAVVIGPVTIGSKVIMAQHIVLSGLNHTYEDVEQPIRDQIVTVRPIIIDDDCWIGANVTITAGVTIGRHSVVAGGSVVTRSVPAYSVVGGNPARVLKYYDKVIEQWVKGAKAVPVPGI</sequence>
<name>A0A2K8Z253_9BACT</name>
<comment type="similarity">
    <text evidence="1">Belongs to the transferase hexapeptide repeat family.</text>
</comment>
<gene>
    <name evidence="5" type="ORF">CWM47_20000</name>
</gene>
<dbReference type="InterPro" id="IPR051159">
    <property type="entry name" value="Hexapeptide_acetyltransf"/>
</dbReference>
<dbReference type="CDD" id="cd04647">
    <property type="entry name" value="LbH_MAT_like"/>
    <property type="match status" value="1"/>
</dbReference>
<dbReference type="PANTHER" id="PTHR23416">
    <property type="entry name" value="SIALIC ACID SYNTHASE-RELATED"/>
    <property type="match status" value="1"/>
</dbReference>
<dbReference type="InterPro" id="IPR018357">
    <property type="entry name" value="Hexapep_transf_CS"/>
</dbReference>
<dbReference type="GO" id="GO:0005829">
    <property type="term" value="C:cytosol"/>
    <property type="evidence" value="ECO:0007669"/>
    <property type="project" value="TreeGrafter"/>
</dbReference>